<evidence type="ECO:0000259" key="1">
    <source>
        <dbReference type="Pfam" id="PF20209"/>
    </source>
</evidence>
<name>A0AAD7ISM9_9AGAR</name>
<organism evidence="2 3">
    <name type="scientific">Mycena maculata</name>
    <dbReference type="NCBI Taxonomy" id="230809"/>
    <lineage>
        <taxon>Eukaryota</taxon>
        <taxon>Fungi</taxon>
        <taxon>Dikarya</taxon>
        <taxon>Basidiomycota</taxon>
        <taxon>Agaricomycotina</taxon>
        <taxon>Agaricomycetes</taxon>
        <taxon>Agaricomycetidae</taxon>
        <taxon>Agaricales</taxon>
        <taxon>Marasmiineae</taxon>
        <taxon>Mycenaceae</taxon>
        <taxon>Mycena</taxon>
    </lineage>
</organism>
<reference evidence="2" key="1">
    <citation type="submission" date="2023-03" db="EMBL/GenBank/DDBJ databases">
        <title>Massive genome expansion in bonnet fungi (Mycena s.s.) driven by repeated elements and novel gene families across ecological guilds.</title>
        <authorList>
            <consortium name="Lawrence Berkeley National Laboratory"/>
            <person name="Harder C.B."/>
            <person name="Miyauchi S."/>
            <person name="Viragh M."/>
            <person name="Kuo A."/>
            <person name="Thoen E."/>
            <person name="Andreopoulos B."/>
            <person name="Lu D."/>
            <person name="Skrede I."/>
            <person name="Drula E."/>
            <person name="Henrissat B."/>
            <person name="Morin E."/>
            <person name="Kohler A."/>
            <person name="Barry K."/>
            <person name="LaButti K."/>
            <person name="Morin E."/>
            <person name="Salamov A."/>
            <person name="Lipzen A."/>
            <person name="Mereny Z."/>
            <person name="Hegedus B."/>
            <person name="Baldrian P."/>
            <person name="Stursova M."/>
            <person name="Weitz H."/>
            <person name="Taylor A."/>
            <person name="Grigoriev I.V."/>
            <person name="Nagy L.G."/>
            <person name="Martin F."/>
            <person name="Kauserud H."/>
        </authorList>
    </citation>
    <scope>NUCLEOTIDE SEQUENCE</scope>
    <source>
        <strain evidence="2">CBHHK188m</strain>
    </source>
</reference>
<feature type="domain" description="DUF6570" evidence="1">
    <location>
        <begin position="1"/>
        <end position="110"/>
    </location>
</feature>
<dbReference type="AlphaFoldDB" id="A0AAD7ISM9"/>
<gene>
    <name evidence="2" type="ORF">DFH07DRAFT_691796</name>
</gene>
<evidence type="ECO:0000313" key="2">
    <source>
        <dbReference type="EMBL" id="KAJ7748829.1"/>
    </source>
</evidence>
<dbReference type="EMBL" id="JARJLG010000088">
    <property type="protein sequence ID" value="KAJ7748829.1"/>
    <property type="molecule type" value="Genomic_DNA"/>
</dbReference>
<protein>
    <recommendedName>
        <fullName evidence="1">DUF6570 domain-containing protein</fullName>
    </recommendedName>
</protein>
<comment type="caution">
    <text evidence="2">The sequence shown here is derived from an EMBL/GenBank/DDBJ whole genome shotgun (WGS) entry which is preliminary data.</text>
</comment>
<proteinExistence type="predicted"/>
<sequence length="251" mass="27839">MIARCRAKCWIIQLKEEGDYSTPITQRGVRGHIIVYPQKPSAIAKVLPPSIDEVITPICVIFVGSNPPTLEWLQKKAKPLTVRKEKVLNALTWLQKHNPLYKDVDINSSVFDGQPDEAILPFHIQHIIPSTGINASTSSYVSDGADMPPVCPDLADILNPPASAPIAFESVVVTDVEGHASSNELRKAAVEHMKLPGKNYVGIPHERDPVNEFKNPSLFPMIYPTLFPYGIGGCEDRRRKTPLGMRTHIKH</sequence>
<accession>A0AAD7ISM9</accession>
<keyword evidence="3" id="KW-1185">Reference proteome</keyword>
<dbReference type="Pfam" id="PF20209">
    <property type="entry name" value="DUF6570"/>
    <property type="match status" value="1"/>
</dbReference>
<dbReference type="Proteomes" id="UP001215280">
    <property type="component" value="Unassembled WGS sequence"/>
</dbReference>
<feature type="non-terminal residue" evidence="2">
    <location>
        <position position="251"/>
    </location>
</feature>
<dbReference type="InterPro" id="IPR046700">
    <property type="entry name" value="DUF6570"/>
</dbReference>
<evidence type="ECO:0000313" key="3">
    <source>
        <dbReference type="Proteomes" id="UP001215280"/>
    </source>
</evidence>